<dbReference type="EMBL" id="BARU01012669">
    <property type="protein sequence ID" value="GAH43715.1"/>
    <property type="molecule type" value="Genomic_DNA"/>
</dbReference>
<evidence type="ECO:0000313" key="2">
    <source>
        <dbReference type="EMBL" id="GAH43715.1"/>
    </source>
</evidence>
<dbReference type="AlphaFoldDB" id="X1GFW1"/>
<dbReference type="InterPro" id="IPR022488">
    <property type="entry name" value="PPK2-related"/>
</dbReference>
<dbReference type="Gene3D" id="3.40.50.300">
    <property type="entry name" value="P-loop containing nucleotide triphosphate hydrolases"/>
    <property type="match status" value="1"/>
</dbReference>
<comment type="caution">
    <text evidence="2">The sequence shown here is derived from an EMBL/GenBank/DDBJ whole genome shotgun (WGS) entry which is preliminary data.</text>
</comment>
<dbReference type="InterPro" id="IPR027417">
    <property type="entry name" value="P-loop_NTPase"/>
</dbReference>
<feature type="domain" description="Polyphosphate kinase-2-related" evidence="1">
    <location>
        <begin position="1"/>
        <end position="62"/>
    </location>
</feature>
<name>X1GFW1_9ZZZZ</name>
<organism evidence="2">
    <name type="scientific">marine sediment metagenome</name>
    <dbReference type="NCBI Taxonomy" id="412755"/>
    <lineage>
        <taxon>unclassified sequences</taxon>
        <taxon>metagenomes</taxon>
        <taxon>ecological metagenomes</taxon>
    </lineage>
</organism>
<protein>
    <recommendedName>
        <fullName evidence="1">Polyphosphate kinase-2-related domain-containing protein</fullName>
    </recommendedName>
</protein>
<dbReference type="PANTHER" id="PTHR34383">
    <property type="entry name" value="POLYPHOSPHATE:AMP PHOSPHOTRANSFERASE-RELATED"/>
    <property type="match status" value="1"/>
</dbReference>
<feature type="non-terminal residue" evidence="2">
    <location>
        <position position="1"/>
    </location>
</feature>
<dbReference type="PANTHER" id="PTHR34383:SF3">
    <property type="entry name" value="POLYPHOSPHATE:AMP PHOSPHOTRANSFERASE"/>
    <property type="match status" value="1"/>
</dbReference>
<sequence>WKFSLGDLKERKLWPEYTKAYEDVLDKTSTKWAPWYIVSANRKWYRNLVVASIMVDALKRLNMSYPQSEDDLNQVDIE</sequence>
<accession>X1GFW1</accession>
<evidence type="ECO:0000259" key="1">
    <source>
        <dbReference type="Pfam" id="PF03976"/>
    </source>
</evidence>
<reference evidence="2" key="1">
    <citation type="journal article" date="2014" name="Front. Microbiol.">
        <title>High frequency of phylogenetically diverse reductive dehalogenase-homologous genes in deep subseafloor sedimentary metagenomes.</title>
        <authorList>
            <person name="Kawai M."/>
            <person name="Futagami T."/>
            <person name="Toyoda A."/>
            <person name="Takaki Y."/>
            <person name="Nishi S."/>
            <person name="Hori S."/>
            <person name="Arai W."/>
            <person name="Tsubouchi T."/>
            <person name="Morono Y."/>
            <person name="Uchiyama I."/>
            <person name="Ito T."/>
            <person name="Fujiyama A."/>
            <person name="Inagaki F."/>
            <person name="Takami H."/>
        </authorList>
    </citation>
    <scope>NUCLEOTIDE SEQUENCE</scope>
    <source>
        <strain evidence="2">Expedition CK06-06</strain>
    </source>
</reference>
<proteinExistence type="predicted"/>
<gene>
    <name evidence="2" type="ORF">S03H2_23247</name>
</gene>
<dbReference type="Pfam" id="PF03976">
    <property type="entry name" value="PPK2"/>
    <property type="match status" value="1"/>
</dbReference>